<dbReference type="SUPFAM" id="SSF47459">
    <property type="entry name" value="HLH, helix-loop-helix DNA-binding domain"/>
    <property type="match status" value="1"/>
</dbReference>
<dbReference type="OrthoDB" id="10048995at2759"/>
<dbReference type="EMBL" id="KB096222">
    <property type="protein sequence ID" value="ESO07265.1"/>
    <property type="molecule type" value="Genomic_DNA"/>
</dbReference>
<dbReference type="Gene3D" id="4.10.280.10">
    <property type="entry name" value="Helix-loop-helix DNA-binding domain"/>
    <property type="match status" value="1"/>
</dbReference>
<dbReference type="KEGG" id="hro:HELRODRAFT_76346"/>
<dbReference type="GO" id="GO:0000977">
    <property type="term" value="F:RNA polymerase II transcription regulatory region sequence-specific DNA binding"/>
    <property type="evidence" value="ECO:0000318"/>
    <property type="project" value="GO_Central"/>
</dbReference>
<reference evidence="4" key="1">
    <citation type="submission" date="2012-12" db="EMBL/GenBank/DDBJ databases">
        <authorList>
            <person name="Hellsten U."/>
            <person name="Grimwood J."/>
            <person name="Chapman J.A."/>
            <person name="Shapiro H."/>
            <person name="Aerts A."/>
            <person name="Otillar R.P."/>
            <person name="Terry A.Y."/>
            <person name="Boore J.L."/>
            <person name="Simakov O."/>
            <person name="Marletaz F."/>
            <person name="Cho S.-J."/>
            <person name="Edsinger-Gonzales E."/>
            <person name="Havlak P."/>
            <person name="Kuo D.-H."/>
            <person name="Larsson T."/>
            <person name="Lv J."/>
            <person name="Arendt D."/>
            <person name="Savage R."/>
            <person name="Osoegawa K."/>
            <person name="de Jong P."/>
            <person name="Lindberg D.R."/>
            <person name="Seaver E.C."/>
            <person name="Weisblat D.A."/>
            <person name="Putnam N.H."/>
            <person name="Grigoriev I.V."/>
            <person name="Rokhsar D.S."/>
        </authorList>
    </citation>
    <scope>NUCLEOTIDE SEQUENCE</scope>
</reference>
<dbReference type="InterPro" id="IPR011598">
    <property type="entry name" value="bHLH_dom"/>
</dbReference>
<dbReference type="CTD" id="20215284"/>
<dbReference type="GO" id="GO:0046983">
    <property type="term" value="F:protein dimerization activity"/>
    <property type="evidence" value="ECO:0007669"/>
    <property type="project" value="InterPro"/>
</dbReference>
<accession>T1G2I6</accession>
<dbReference type="GO" id="GO:0006357">
    <property type="term" value="P:regulation of transcription by RNA polymerase II"/>
    <property type="evidence" value="ECO:0000318"/>
    <property type="project" value="GO_Central"/>
</dbReference>
<dbReference type="eggNOG" id="KOG3898">
    <property type="taxonomic scope" value="Eukaryota"/>
</dbReference>
<evidence type="ECO:0000313" key="4">
    <source>
        <dbReference type="Proteomes" id="UP000015101"/>
    </source>
</evidence>
<reference evidence="2 4" key="2">
    <citation type="journal article" date="2013" name="Nature">
        <title>Insights into bilaterian evolution from three spiralian genomes.</title>
        <authorList>
            <person name="Simakov O."/>
            <person name="Marletaz F."/>
            <person name="Cho S.J."/>
            <person name="Edsinger-Gonzales E."/>
            <person name="Havlak P."/>
            <person name="Hellsten U."/>
            <person name="Kuo D.H."/>
            <person name="Larsson T."/>
            <person name="Lv J."/>
            <person name="Arendt D."/>
            <person name="Savage R."/>
            <person name="Osoegawa K."/>
            <person name="de Jong P."/>
            <person name="Grimwood J."/>
            <person name="Chapman J.A."/>
            <person name="Shapiro H."/>
            <person name="Aerts A."/>
            <person name="Otillar R.P."/>
            <person name="Terry A.Y."/>
            <person name="Boore J.L."/>
            <person name="Grigoriev I.V."/>
            <person name="Lindberg D.R."/>
            <person name="Seaver E.C."/>
            <person name="Weisblat D.A."/>
            <person name="Putnam N.H."/>
            <person name="Rokhsar D.S."/>
        </authorList>
    </citation>
    <scope>NUCLEOTIDE SEQUENCE</scope>
</reference>
<feature type="domain" description="BHLH" evidence="1">
    <location>
        <begin position="6"/>
        <end position="61"/>
    </location>
</feature>
<gene>
    <name evidence="3" type="primary">20215284</name>
    <name evidence="2" type="ORF">HELRODRAFT_76346</name>
</gene>
<dbReference type="RefSeq" id="XP_009014643.1">
    <property type="nucleotide sequence ID" value="XM_009016395.1"/>
</dbReference>
<dbReference type="EnsemblMetazoa" id="HelroT76346">
    <property type="protein sequence ID" value="HelroP76346"/>
    <property type="gene ID" value="HelroG76346"/>
</dbReference>
<dbReference type="PANTHER" id="PTHR23349">
    <property type="entry name" value="BASIC HELIX-LOOP-HELIX TRANSCRIPTION FACTOR, TWIST"/>
    <property type="match status" value="1"/>
</dbReference>
<dbReference type="EMBL" id="AMQM01003605">
    <property type="status" value="NOT_ANNOTATED_CDS"/>
    <property type="molecule type" value="Genomic_DNA"/>
</dbReference>
<dbReference type="Proteomes" id="UP000015101">
    <property type="component" value="Unassembled WGS sequence"/>
</dbReference>
<evidence type="ECO:0000259" key="1">
    <source>
        <dbReference type="PROSITE" id="PS50888"/>
    </source>
</evidence>
<evidence type="ECO:0000313" key="2">
    <source>
        <dbReference type="EMBL" id="ESO07265.1"/>
    </source>
</evidence>
<keyword evidence="4" id="KW-1185">Reference proteome</keyword>
<dbReference type="InParanoid" id="T1G2I6"/>
<dbReference type="Pfam" id="PF00010">
    <property type="entry name" value="HLH"/>
    <property type="match status" value="1"/>
</dbReference>
<protein>
    <recommendedName>
        <fullName evidence="1">BHLH domain-containing protein</fullName>
    </recommendedName>
</protein>
<evidence type="ECO:0000313" key="3">
    <source>
        <dbReference type="EnsemblMetazoa" id="HelroP76346"/>
    </source>
</evidence>
<dbReference type="HOGENOM" id="CLU_171328_3_1_1"/>
<organism evidence="3 4">
    <name type="scientific">Helobdella robusta</name>
    <name type="common">Californian leech</name>
    <dbReference type="NCBI Taxonomy" id="6412"/>
    <lineage>
        <taxon>Eukaryota</taxon>
        <taxon>Metazoa</taxon>
        <taxon>Spiralia</taxon>
        <taxon>Lophotrochozoa</taxon>
        <taxon>Annelida</taxon>
        <taxon>Clitellata</taxon>
        <taxon>Hirudinea</taxon>
        <taxon>Rhynchobdellida</taxon>
        <taxon>Glossiphoniidae</taxon>
        <taxon>Helobdella</taxon>
    </lineage>
</organism>
<dbReference type="GO" id="GO:0032502">
    <property type="term" value="P:developmental process"/>
    <property type="evidence" value="ECO:0000318"/>
    <property type="project" value="GO_Central"/>
</dbReference>
<proteinExistence type="predicted"/>
<dbReference type="SMART" id="SM00353">
    <property type="entry name" value="HLH"/>
    <property type="match status" value="1"/>
</dbReference>
<dbReference type="AlphaFoldDB" id="T1G2I6"/>
<sequence>YRKQSNQRQAANSRERKRMKTMNSAFEILRQRLPMRCKSLGDKKLSKVDTLRSAVDYIRCLVRFLAGDENEEMNQEDDLEERFKGRWSF</sequence>
<dbReference type="GO" id="GO:0000981">
    <property type="term" value="F:DNA-binding transcription factor activity, RNA polymerase II-specific"/>
    <property type="evidence" value="ECO:0000318"/>
    <property type="project" value="GO_Central"/>
</dbReference>
<dbReference type="PANTHER" id="PTHR23349:SF112">
    <property type="entry name" value="48 RELATED 1, ISOFORM B"/>
    <property type="match status" value="1"/>
</dbReference>
<dbReference type="PROSITE" id="PS50888">
    <property type="entry name" value="BHLH"/>
    <property type="match status" value="1"/>
</dbReference>
<name>T1G2I6_HELRO</name>
<dbReference type="STRING" id="6412.T1G2I6"/>
<reference evidence="3" key="3">
    <citation type="submission" date="2015-06" db="UniProtKB">
        <authorList>
            <consortium name="EnsemblMetazoa"/>
        </authorList>
    </citation>
    <scope>IDENTIFICATION</scope>
</reference>
<dbReference type="InterPro" id="IPR050283">
    <property type="entry name" value="E-box_TF_Regulators"/>
</dbReference>
<dbReference type="GeneID" id="20215284"/>
<dbReference type="InterPro" id="IPR036638">
    <property type="entry name" value="HLH_DNA-bd_sf"/>
</dbReference>